<dbReference type="EMBL" id="CM018046">
    <property type="protein sequence ID" value="KAA8526080.1"/>
    <property type="molecule type" value="Genomic_DNA"/>
</dbReference>
<dbReference type="GO" id="GO:0008270">
    <property type="term" value="F:zinc ion binding"/>
    <property type="evidence" value="ECO:0007669"/>
    <property type="project" value="UniProtKB-KW"/>
</dbReference>
<feature type="compositionally biased region" description="Basic and acidic residues" evidence="6">
    <location>
        <begin position="596"/>
        <end position="610"/>
    </location>
</feature>
<keyword evidence="4" id="KW-0862">Zinc</keyword>
<accession>A0A5J5A6H7</accession>
<dbReference type="PANTHER" id="PTHR14571:SF9">
    <property type="entry name" value="HISTONE-LYSINE N-METHYLTRANSFERASE SET-26-RELATED"/>
    <property type="match status" value="1"/>
</dbReference>
<organism evidence="8 9">
    <name type="scientific">Nyssa sinensis</name>
    <dbReference type="NCBI Taxonomy" id="561372"/>
    <lineage>
        <taxon>Eukaryota</taxon>
        <taxon>Viridiplantae</taxon>
        <taxon>Streptophyta</taxon>
        <taxon>Embryophyta</taxon>
        <taxon>Tracheophyta</taxon>
        <taxon>Spermatophyta</taxon>
        <taxon>Magnoliopsida</taxon>
        <taxon>eudicotyledons</taxon>
        <taxon>Gunneridae</taxon>
        <taxon>Pentapetalae</taxon>
        <taxon>asterids</taxon>
        <taxon>Cornales</taxon>
        <taxon>Nyssaceae</taxon>
        <taxon>Nyssa</taxon>
    </lineage>
</organism>
<feature type="compositionally biased region" description="Polar residues" evidence="6">
    <location>
        <begin position="570"/>
        <end position="584"/>
    </location>
</feature>
<evidence type="ECO:0000256" key="5">
    <source>
        <dbReference type="ARBA" id="ARBA00023242"/>
    </source>
</evidence>
<evidence type="ECO:0000313" key="9">
    <source>
        <dbReference type="Proteomes" id="UP000325577"/>
    </source>
</evidence>
<feature type="region of interest" description="Disordered" evidence="6">
    <location>
        <begin position="507"/>
        <end position="538"/>
    </location>
</feature>
<feature type="compositionally biased region" description="Polar residues" evidence="6">
    <location>
        <begin position="416"/>
        <end position="434"/>
    </location>
</feature>
<feature type="region of interest" description="Disordered" evidence="6">
    <location>
        <begin position="377"/>
        <end position="450"/>
    </location>
</feature>
<dbReference type="PROSITE" id="PS01359">
    <property type="entry name" value="ZF_PHD_1"/>
    <property type="match status" value="1"/>
</dbReference>
<dbReference type="Proteomes" id="UP000325577">
    <property type="component" value="Linkage Group LG3"/>
</dbReference>
<reference evidence="8 9" key="1">
    <citation type="submission" date="2019-09" db="EMBL/GenBank/DDBJ databases">
        <title>A chromosome-level genome assembly of the Chinese tupelo Nyssa sinensis.</title>
        <authorList>
            <person name="Yang X."/>
            <person name="Kang M."/>
            <person name="Yang Y."/>
            <person name="Xiong H."/>
            <person name="Wang M."/>
            <person name="Zhang Z."/>
            <person name="Wang Z."/>
            <person name="Wu H."/>
            <person name="Ma T."/>
            <person name="Liu J."/>
            <person name="Xi Z."/>
        </authorList>
    </citation>
    <scope>NUCLEOTIDE SEQUENCE [LARGE SCALE GENOMIC DNA]</scope>
    <source>
        <strain evidence="8">J267</strain>
        <tissue evidence="8">Leaf</tissue>
    </source>
</reference>
<feature type="domain" description="Zinc finger PHD-type" evidence="7">
    <location>
        <begin position="25"/>
        <end position="68"/>
    </location>
</feature>
<feature type="compositionally biased region" description="Basic and acidic residues" evidence="6">
    <location>
        <begin position="239"/>
        <end position="249"/>
    </location>
</feature>
<dbReference type="OrthoDB" id="79252at2759"/>
<proteinExistence type="predicted"/>
<dbReference type="InterPro" id="IPR001965">
    <property type="entry name" value="Znf_PHD"/>
</dbReference>
<protein>
    <recommendedName>
        <fullName evidence="7">Zinc finger PHD-type domain-containing protein</fullName>
    </recommendedName>
</protein>
<sequence>MRNRTHRLPTSDPPDDWVDGSWTVDCICGVNFDDGEEMVNCDECGVWVHTRCSRYVKSEKSFACDKCKSKNSKNDSEETEVAQLLVELPTKTPRMDNPYPSNCPPRQPFRLWTDIPIEERVHVQGIPGGDPAIFGGLEFPCWDGKQELDARIKEDHENSIDKGAGVLFSLSKENVLPTPVATLVGMKRQVEEGVVVRLAPLKDVKKGGGEDLGIRCPQNGVKKERSLLHPFVIHSGKRKKEDLGSSKDRSGKKKARVVDKEGDSRNRVARGSRTASTLSSDAKQLEFYEDRGPEVLRIDTPGIKNGNLRDTEAEDPLSDEIIFHVGARPREDKAGHQVSARIESSPKTVDGVASFSEHTDFGSISVKKEVVGVALDNADDNDGCSSRSVGIDSHKSQPLVEDMSTAAPKAKDDQNLQDSNGDMSPSSLRPNLNATKPLFQHPGMSADNLSENVKLNNGTVTSLQSSDHKVQGGDSSIAALSDCQTDKADELPGNPCQLKQQLEGSIGSMASQKCSSEPKHGSRPAEEPSKSGGSILSTAAPFSQHKMIVSVGKSSSTSSTIVIPRPSISDNQSPANAQNHNSIAKQCGMSDGNVSIKKDNASTDCTEGRRWVRNAK</sequence>
<evidence type="ECO:0000256" key="1">
    <source>
        <dbReference type="ARBA" id="ARBA00004123"/>
    </source>
</evidence>
<feature type="region of interest" description="Disordered" evidence="6">
    <location>
        <begin position="237"/>
        <end position="280"/>
    </location>
</feature>
<evidence type="ECO:0000256" key="4">
    <source>
        <dbReference type="ARBA" id="ARBA00022833"/>
    </source>
</evidence>
<evidence type="ECO:0000256" key="3">
    <source>
        <dbReference type="ARBA" id="ARBA00022771"/>
    </source>
</evidence>
<feature type="region of interest" description="Disordered" evidence="6">
    <location>
        <begin position="550"/>
        <end position="616"/>
    </location>
</feature>
<feature type="compositionally biased region" description="Low complexity" evidence="6">
    <location>
        <begin position="550"/>
        <end position="569"/>
    </location>
</feature>
<comment type="subcellular location">
    <subcellularLocation>
        <location evidence="1">Nucleus</location>
    </subcellularLocation>
</comment>
<name>A0A5J5A6H7_9ASTE</name>
<keyword evidence="9" id="KW-1185">Reference proteome</keyword>
<feature type="compositionally biased region" description="Basic and acidic residues" evidence="6">
    <location>
        <begin position="516"/>
        <end position="529"/>
    </location>
</feature>
<evidence type="ECO:0000256" key="6">
    <source>
        <dbReference type="SAM" id="MobiDB-lite"/>
    </source>
</evidence>
<dbReference type="SUPFAM" id="SSF57903">
    <property type="entry name" value="FYVE/PHD zinc finger"/>
    <property type="match status" value="1"/>
</dbReference>
<dbReference type="SMART" id="SM00249">
    <property type="entry name" value="PHD"/>
    <property type="match status" value="1"/>
</dbReference>
<dbReference type="InterPro" id="IPR013083">
    <property type="entry name" value="Znf_RING/FYVE/PHD"/>
</dbReference>
<gene>
    <name evidence="8" type="ORF">F0562_007820</name>
</gene>
<evidence type="ECO:0000256" key="2">
    <source>
        <dbReference type="ARBA" id="ARBA00022723"/>
    </source>
</evidence>
<keyword evidence="5" id="KW-0539">Nucleus</keyword>
<keyword evidence="3" id="KW-0863">Zinc-finger</keyword>
<evidence type="ECO:0000259" key="7">
    <source>
        <dbReference type="SMART" id="SM00249"/>
    </source>
</evidence>
<evidence type="ECO:0000313" key="8">
    <source>
        <dbReference type="EMBL" id="KAA8526080.1"/>
    </source>
</evidence>
<dbReference type="Gene3D" id="3.30.40.10">
    <property type="entry name" value="Zinc/RING finger domain, C3HC4 (zinc finger)"/>
    <property type="match status" value="1"/>
</dbReference>
<dbReference type="AlphaFoldDB" id="A0A5J5A6H7"/>
<dbReference type="GO" id="GO:0005634">
    <property type="term" value="C:nucleus"/>
    <property type="evidence" value="ECO:0007669"/>
    <property type="project" value="UniProtKB-SubCell"/>
</dbReference>
<dbReference type="PANTHER" id="PTHR14571">
    <property type="entry name" value="HISTONE-LYSINE N-METHYLTRANSFERASE SET-26-RELATED"/>
    <property type="match status" value="1"/>
</dbReference>
<dbReference type="InterPro" id="IPR011011">
    <property type="entry name" value="Znf_FYVE_PHD"/>
</dbReference>
<keyword evidence="2" id="KW-0479">Metal-binding</keyword>
<feature type="compositionally biased region" description="Basic and acidic residues" evidence="6">
    <location>
        <begin position="256"/>
        <end position="266"/>
    </location>
</feature>
<dbReference type="InterPro" id="IPR019786">
    <property type="entry name" value="Zinc_finger_PHD-type_CS"/>
</dbReference>